<keyword evidence="1" id="KW-1133">Transmembrane helix</keyword>
<accession>A0A431UEG5</accession>
<dbReference type="EMBL" id="RXLZ01000046">
    <property type="protein sequence ID" value="RTQ87532.1"/>
    <property type="molecule type" value="Genomic_DNA"/>
</dbReference>
<feature type="transmembrane region" description="Helical" evidence="1">
    <location>
        <begin position="291"/>
        <end position="312"/>
    </location>
</feature>
<dbReference type="Pfam" id="PF14264">
    <property type="entry name" value="Glucos_trans_II"/>
    <property type="match status" value="1"/>
</dbReference>
<keyword evidence="1" id="KW-0812">Transmembrane</keyword>
<evidence type="ECO:0008006" key="4">
    <source>
        <dbReference type="Google" id="ProtNLM"/>
    </source>
</evidence>
<feature type="transmembrane region" description="Helical" evidence="1">
    <location>
        <begin position="24"/>
        <end position="45"/>
    </location>
</feature>
<feature type="transmembrane region" description="Helical" evidence="1">
    <location>
        <begin position="228"/>
        <end position="249"/>
    </location>
</feature>
<feature type="transmembrane region" description="Helical" evidence="1">
    <location>
        <begin position="151"/>
        <end position="168"/>
    </location>
</feature>
<feature type="transmembrane region" description="Helical" evidence="1">
    <location>
        <begin position="175"/>
        <end position="208"/>
    </location>
</feature>
<gene>
    <name evidence="2" type="ORF">EKL94_15240</name>
</gene>
<reference evidence="2 3" key="1">
    <citation type="submission" date="2018-12" db="EMBL/GenBank/DDBJ databases">
        <authorList>
            <person name="Kartti S."/>
            <person name="Manni A."/>
            <person name="Chemao El Fihri M.W."/>
            <person name="Laamarti M."/>
            <person name="Temsamani L."/>
            <person name="El Jamali J.E."/>
            <person name="Ouadghiri M."/>
            <person name="Ibrahimi A."/>
            <person name="Filati-Maltouf A."/>
        </authorList>
    </citation>
    <scope>NUCLEOTIDE SEQUENCE [LARGE SCALE GENOMIC DNA]</scope>
    <source>
        <strain evidence="2 3">MDMC339</strain>
    </source>
</reference>
<organism evidence="2 3">
    <name type="scientific">Stenotrophomonas maltophilia</name>
    <name type="common">Pseudomonas maltophilia</name>
    <name type="synonym">Xanthomonas maltophilia</name>
    <dbReference type="NCBI Taxonomy" id="40324"/>
    <lineage>
        <taxon>Bacteria</taxon>
        <taxon>Pseudomonadati</taxon>
        <taxon>Pseudomonadota</taxon>
        <taxon>Gammaproteobacteria</taxon>
        <taxon>Lysobacterales</taxon>
        <taxon>Lysobacteraceae</taxon>
        <taxon>Stenotrophomonas</taxon>
        <taxon>Stenotrophomonas maltophilia group</taxon>
    </lineage>
</organism>
<feature type="transmembrane region" description="Helical" evidence="1">
    <location>
        <begin position="90"/>
        <end position="113"/>
    </location>
</feature>
<feature type="transmembrane region" description="Helical" evidence="1">
    <location>
        <begin position="374"/>
        <end position="392"/>
    </location>
</feature>
<dbReference type="Proteomes" id="UP000271705">
    <property type="component" value="Unassembled WGS sequence"/>
</dbReference>
<keyword evidence="1" id="KW-0472">Membrane</keyword>
<evidence type="ECO:0000256" key="1">
    <source>
        <dbReference type="SAM" id="Phobius"/>
    </source>
</evidence>
<name>A0A431UEG5_STEMA</name>
<feature type="transmembrane region" description="Helical" evidence="1">
    <location>
        <begin position="349"/>
        <end position="368"/>
    </location>
</feature>
<comment type="caution">
    <text evidence="2">The sequence shown here is derived from an EMBL/GenBank/DDBJ whole genome shotgun (WGS) entry which is preliminary data.</text>
</comment>
<dbReference type="InterPro" id="IPR025686">
    <property type="entry name" value="Glucos_trans_II"/>
</dbReference>
<feature type="transmembrane region" description="Helical" evidence="1">
    <location>
        <begin position="125"/>
        <end position="145"/>
    </location>
</feature>
<dbReference type="AlphaFoldDB" id="A0A431UEG5"/>
<feature type="transmembrane region" description="Helical" evidence="1">
    <location>
        <begin position="318"/>
        <end position="337"/>
    </location>
</feature>
<evidence type="ECO:0000313" key="3">
    <source>
        <dbReference type="Proteomes" id="UP000271705"/>
    </source>
</evidence>
<evidence type="ECO:0000313" key="2">
    <source>
        <dbReference type="EMBL" id="RTQ87532.1"/>
    </source>
</evidence>
<protein>
    <recommendedName>
        <fullName evidence="4">Glycosyltransferase RgtA/B/C/D-like domain-containing protein</fullName>
    </recommendedName>
</protein>
<sequence length="511" mass="56431">MNQLRRGKMSTFQSVMTIRTKDPVIRLLQVCAAVAVITVFARLPFVVQHGLSIDSYFYVRGFPTMEQLFGQGRFGQYMVFMAGESLGFNALTFGTLLQGVGLLCFAAAAPLMFTAFDRKGEVSRTGLILSSLLITLHPYSAEILSFSEASFTAQLATAMGIGATFLVARNPRRWWVGAILLLLALSMYQLLLNYVALMLLFGMIQVLLQDRDGRLLDWRRYPDVVGTFLMLAVGFVFYMISYKLVIAAYGMNETTRSQLLPLAMIGQRLDELKALSGFLWTRPYIVQDAPVAAMLMWIASALGWLSLLVWVLIKRPRGAVACLLLAALVPVAGIGVIAAGKAWWPVPRVLGGIVAIWGMGVYWLFYVFRRRWQLWSIAIPVGVSLLGAAAIGHRIHSDQMLVNGYDKVLAAAIYDSLNKHPEFSDSTKIAIVNRNMRWAHPSPLPTAYMDLNMTAFALTGSQQGVLRMTTGHELTTIEPEADHIKLCDTLPSWPKAGFSTITSSGIAVVCL</sequence>
<proteinExistence type="predicted"/>